<accession>A0A2U1KDV4</accession>
<keyword evidence="6" id="KW-0812">Transmembrane</keyword>
<evidence type="ECO:0000256" key="1">
    <source>
        <dbReference type="ARBA" id="ARBA00004196"/>
    </source>
</evidence>
<dbReference type="InterPro" id="IPR006946">
    <property type="entry name" value="DGR2-like_dom"/>
</dbReference>
<evidence type="ECO:0000256" key="7">
    <source>
        <dbReference type="SAM" id="SignalP"/>
    </source>
</evidence>
<feature type="signal peptide" evidence="7">
    <location>
        <begin position="1"/>
        <end position="19"/>
    </location>
</feature>
<evidence type="ECO:0000256" key="4">
    <source>
        <dbReference type="ARBA" id="ARBA00022729"/>
    </source>
</evidence>
<sequence>MALAILFVKLLFLVALTSSQVASRPVILGEQNFDWRSPTNLSVNETSQFVLLDNKTNIIPGWSYQGTVWYVIARKSSLTGDGNGLQLGPNGMISYTFYCAVRQHYFITFRLAPSSPYCANNATAVNVSDPRFSKVFFYKESLGKETWQTHAYAFWGYSYVITLQIQSVTTISHGNIACWPIIDNLVVTGIHNAEIRENNGDFNGFSNSGFEVGPGPLVQSSQGIFLEAESNLNNLSSVQLALYPWIVLGTVKYINSNHYAVPEGRRAVELISASGNPSGIAYNATAINGIRQYILEFIMGDAGDSCVGDFTVVVQVGSMKWNFMRKSNGAGSSKKYSVKFQNWTYSTTDVVPISFVSYTETRTSDHQELCGPVIDAMYLGIYSGLRSTRLPSGLAIFVLVVTFFFLA</sequence>
<keyword evidence="10" id="KW-1185">Reference proteome</keyword>
<feature type="chain" id="PRO_5015775801" description="DUF642 domain-containing protein" evidence="7">
    <location>
        <begin position="20"/>
        <end position="407"/>
    </location>
</feature>
<evidence type="ECO:0000313" key="9">
    <source>
        <dbReference type="EMBL" id="PWA34957.1"/>
    </source>
</evidence>
<dbReference type="PANTHER" id="PTHR31265:SF28">
    <property type="entry name" value="EMB|CAB87702.1"/>
    <property type="match status" value="1"/>
</dbReference>
<dbReference type="OrthoDB" id="1895088at2759"/>
<feature type="domain" description="DUF642" evidence="8">
    <location>
        <begin position="240"/>
        <end position="377"/>
    </location>
</feature>
<dbReference type="EMBL" id="PKPP01021046">
    <property type="protein sequence ID" value="PWA34957.1"/>
    <property type="molecule type" value="Genomic_DNA"/>
</dbReference>
<evidence type="ECO:0000256" key="2">
    <source>
        <dbReference type="ARBA" id="ARBA00004613"/>
    </source>
</evidence>
<dbReference type="Pfam" id="PF04862">
    <property type="entry name" value="DUF642"/>
    <property type="match status" value="2"/>
</dbReference>
<evidence type="ECO:0000256" key="5">
    <source>
        <dbReference type="ARBA" id="ARBA00023180"/>
    </source>
</evidence>
<dbReference type="Proteomes" id="UP000245207">
    <property type="component" value="Unassembled WGS sequence"/>
</dbReference>
<evidence type="ECO:0000313" key="10">
    <source>
        <dbReference type="Proteomes" id="UP000245207"/>
    </source>
</evidence>
<feature type="domain" description="DUF642" evidence="8">
    <location>
        <begin position="46"/>
        <end position="187"/>
    </location>
</feature>
<evidence type="ECO:0000259" key="8">
    <source>
        <dbReference type="Pfam" id="PF04862"/>
    </source>
</evidence>
<dbReference type="AlphaFoldDB" id="A0A2U1KDV4"/>
<comment type="subcellular location">
    <subcellularLocation>
        <location evidence="1">Cell envelope</location>
    </subcellularLocation>
    <subcellularLocation>
        <location evidence="2">Secreted</location>
    </subcellularLocation>
</comment>
<keyword evidence="6" id="KW-1133">Transmembrane helix</keyword>
<name>A0A2U1KDV4_ARTAN</name>
<keyword evidence="6" id="KW-0472">Membrane</keyword>
<dbReference type="GO" id="GO:0005576">
    <property type="term" value="C:extracellular region"/>
    <property type="evidence" value="ECO:0007669"/>
    <property type="project" value="UniProtKB-SubCell"/>
</dbReference>
<keyword evidence="3" id="KW-0964">Secreted</keyword>
<dbReference type="PANTHER" id="PTHR31265">
    <property type="entry name" value="OS02G0527500 PROTEIN-RELATED"/>
    <property type="match status" value="1"/>
</dbReference>
<organism evidence="9 10">
    <name type="scientific">Artemisia annua</name>
    <name type="common">Sweet wormwood</name>
    <dbReference type="NCBI Taxonomy" id="35608"/>
    <lineage>
        <taxon>Eukaryota</taxon>
        <taxon>Viridiplantae</taxon>
        <taxon>Streptophyta</taxon>
        <taxon>Embryophyta</taxon>
        <taxon>Tracheophyta</taxon>
        <taxon>Spermatophyta</taxon>
        <taxon>Magnoliopsida</taxon>
        <taxon>eudicotyledons</taxon>
        <taxon>Gunneridae</taxon>
        <taxon>Pentapetalae</taxon>
        <taxon>asterids</taxon>
        <taxon>campanulids</taxon>
        <taxon>Asterales</taxon>
        <taxon>Asteraceae</taxon>
        <taxon>Asteroideae</taxon>
        <taxon>Anthemideae</taxon>
        <taxon>Artemisiinae</taxon>
        <taxon>Artemisia</taxon>
    </lineage>
</organism>
<feature type="transmembrane region" description="Helical" evidence="6">
    <location>
        <begin position="390"/>
        <end position="406"/>
    </location>
</feature>
<dbReference type="InterPro" id="IPR052437">
    <property type="entry name" value="Pectin_Meth_Modulator"/>
</dbReference>
<evidence type="ECO:0000256" key="3">
    <source>
        <dbReference type="ARBA" id="ARBA00022525"/>
    </source>
</evidence>
<dbReference type="STRING" id="35608.A0A2U1KDV4"/>
<comment type="caution">
    <text evidence="9">The sequence shown here is derived from an EMBL/GenBank/DDBJ whole genome shotgun (WGS) entry which is preliminary data.</text>
</comment>
<gene>
    <name evidence="9" type="ORF">CTI12_AA614090</name>
</gene>
<keyword evidence="5" id="KW-0325">Glycoprotein</keyword>
<proteinExistence type="predicted"/>
<reference evidence="9 10" key="1">
    <citation type="journal article" date="2018" name="Mol. Plant">
        <title>The genome of Artemisia annua provides insight into the evolution of Asteraceae family and artemisinin biosynthesis.</title>
        <authorList>
            <person name="Shen Q."/>
            <person name="Zhang L."/>
            <person name="Liao Z."/>
            <person name="Wang S."/>
            <person name="Yan T."/>
            <person name="Shi P."/>
            <person name="Liu M."/>
            <person name="Fu X."/>
            <person name="Pan Q."/>
            <person name="Wang Y."/>
            <person name="Lv Z."/>
            <person name="Lu X."/>
            <person name="Zhang F."/>
            <person name="Jiang W."/>
            <person name="Ma Y."/>
            <person name="Chen M."/>
            <person name="Hao X."/>
            <person name="Li L."/>
            <person name="Tang Y."/>
            <person name="Lv G."/>
            <person name="Zhou Y."/>
            <person name="Sun X."/>
            <person name="Brodelius P.E."/>
            <person name="Rose J.K.C."/>
            <person name="Tang K."/>
        </authorList>
    </citation>
    <scope>NUCLEOTIDE SEQUENCE [LARGE SCALE GENOMIC DNA]</scope>
    <source>
        <strain evidence="10">cv. Huhao1</strain>
        <tissue evidence="9">Leaf</tissue>
    </source>
</reference>
<keyword evidence="4 7" id="KW-0732">Signal</keyword>
<protein>
    <recommendedName>
        <fullName evidence="8">DUF642 domain-containing protein</fullName>
    </recommendedName>
</protein>
<evidence type="ECO:0000256" key="6">
    <source>
        <dbReference type="SAM" id="Phobius"/>
    </source>
</evidence>